<feature type="binding site" evidence="1">
    <location>
        <position position="63"/>
    </location>
    <ligand>
        <name>Ni(2+)</name>
        <dbReference type="ChEBI" id="CHEBI:49786"/>
    </ligand>
</feature>
<accession>C0GED6</accession>
<keyword evidence="1" id="KW-0479">Metal-binding</keyword>
<evidence type="ECO:0000256" key="1">
    <source>
        <dbReference type="PIRSR" id="PIRSR601501-1"/>
    </source>
</evidence>
<keyword evidence="1" id="KW-0408">Iron</keyword>
<keyword evidence="1" id="KW-0533">Nickel</keyword>
<dbReference type="eggNOG" id="COG3259">
    <property type="taxonomic scope" value="Bacteria"/>
</dbReference>
<evidence type="ECO:0000313" key="3">
    <source>
        <dbReference type="Proteomes" id="UP000006443"/>
    </source>
</evidence>
<dbReference type="OrthoDB" id="9761717at2"/>
<organism evidence="2 3">
    <name type="scientific">Dethiobacter alkaliphilus AHT 1</name>
    <dbReference type="NCBI Taxonomy" id="555088"/>
    <lineage>
        <taxon>Bacteria</taxon>
        <taxon>Bacillati</taxon>
        <taxon>Bacillota</taxon>
        <taxon>Dethiobacteria</taxon>
        <taxon>Dethiobacterales</taxon>
        <taxon>Dethiobacteraceae</taxon>
        <taxon>Dethiobacter</taxon>
    </lineage>
</organism>
<dbReference type="STRING" id="555088.DealDRAFT_0845"/>
<comment type="cofactor">
    <cofactor evidence="1">
        <name>Fe cation</name>
        <dbReference type="ChEBI" id="CHEBI:24875"/>
    </cofactor>
</comment>
<dbReference type="Proteomes" id="UP000006443">
    <property type="component" value="Unassembled WGS sequence"/>
</dbReference>
<reference evidence="2 3" key="1">
    <citation type="submission" date="2009-02" db="EMBL/GenBank/DDBJ databases">
        <title>Sequencing of the draft genome and assembly of Dethiobacter alkaliphilus AHT 1.</title>
        <authorList>
            <consortium name="US DOE Joint Genome Institute (JGI-PGF)"/>
            <person name="Lucas S."/>
            <person name="Copeland A."/>
            <person name="Lapidus A."/>
            <person name="Glavina del Rio T."/>
            <person name="Dalin E."/>
            <person name="Tice H."/>
            <person name="Bruce D."/>
            <person name="Goodwin L."/>
            <person name="Pitluck S."/>
            <person name="Larimer F."/>
            <person name="Land M.L."/>
            <person name="Hauser L."/>
            <person name="Muyzer G."/>
        </authorList>
    </citation>
    <scope>NUCLEOTIDE SEQUENCE [LARGE SCALE GENOMIC DNA]</scope>
    <source>
        <strain evidence="2 3">AHT 1</strain>
    </source>
</reference>
<protein>
    <submittedName>
        <fullName evidence="2">Nickel-dependent hydrogenase large subunit</fullName>
    </submittedName>
</protein>
<proteinExistence type="predicted"/>
<keyword evidence="3" id="KW-1185">Reference proteome</keyword>
<feature type="binding site" evidence="1">
    <location>
        <position position="66"/>
    </location>
    <ligand>
        <name>Fe cation</name>
        <dbReference type="ChEBI" id="CHEBI:24875"/>
    </ligand>
</feature>
<dbReference type="RefSeq" id="WP_008515176.1">
    <property type="nucleotide sequence ID" value="NZ_ACJM01000003.1"/>
</dbReference>
<feature type="binding site" evidence="1">
    <location>
        <position position="416"/>
    </location>
    <ligand>
        <name>Fe cation</name>
        <dbReference type="ChEBI" id="CHEBI:24875"/>
    </ligand>
</feature>
<evidence type="ECO:0000313" key="2">
    <source>
        <dbReference type="EMBL" id="EEG78430.1"/>
    </source>
</evidence>
<keyword evidence="1" id="KW-0460">Magnesium</keyword>
<comment type="cofactor">
    <cofactor evidence="1">
        <name>Ni(2+)</name>
        <dbReference type="ChEBI" id="CHEBI:49786"/>
    </cofactor>
</comment>
<dbReference type="PANTHER" id="PTHR43600">
    <property type="entry name" value="COENZYME F420 HYDROGENASE, SUBUNIT ALPHA"/>
    <property type="match status" value="1"/>
</dbReference>
<dbReference type="GO" id="GO:0016151">
    <property type="term" value="F:nickel cation binding"/>
    <property type="evidence" value="ECO:0007669"/>
    <property type="project" value="InterPro"/>
</dbReference>
<dbReference type="Pfam" id="PF00374">
    <property type="entry name" value="NiFeSe_Hases"/>
    <property type="match status" value="2"/>
</dbReference>
<feature type="binding site" evidence="1">
    <location>
        <position position="369"/>
    </location>
    <ligand>
        <name>Mg(2+)</name>
        <dbReference type="ChEBI" id="CHEBI:18420"/>
    </ligand>
</feature>
<dbReference type="InterPro" id="IPR029014">
    <property type="entry name" value="NiFe-Hase_large"/>
</dbReference>
<feature type="binding site" evidence="1">
    <location>
        <position position="413"/>
    </location>
    <ligand>
        <name>Ni(2+)</name>
        <dbReference type="ChEBI" id="CHEBI:49786"/>
    </ligand>
</feature>
<gene>
    <name evidence="2" type="ORF">DealDRAFT_0845</name>
</gene>
<dbReference type="EMBL" id="ACJM01000003">
    <property type="protein sequence ID" value="EEG78430.1"/>
    <property type="molecule type" value="Genomic_DNA"/>
</dbReference>
<feature type="binding site" evidence="1">
    <location>
        <position position="419"/>
    </location>
    <ligand>
        <name>Mg(2+)</name>
        <dbReference type="ChEBI" id="CHEBI:18420"/>
    </ligand>
</feature>
<comment type="caution">
    <text evidence="2">The sequence shown here is derived from an EMBL/GenBank/DDBJ whole genome shotgun (WGS) entry which is preliminary data.</text>
</comment>
<dbReference type="AlphaFoldDB" id="C0GED6"/>
<name>C0GED6_DETAL</name>
<sequence length="427" mass="47069">MTNRSIKVDYISRLEGEAALDVNLVNGTIESLKLNVFEPPRFFQNFLVGRKYRELPDITARICGICPVSYQMTSINAIEHAFDVEVSEQTRLLRKLFALSQFIQSHVLHVFMLAAPDFLGYESVISMAEDFPDEVKLALDLKRLGNDITALIGGREVHPVTPRVGGFSDLPSQEALKQAAERLEAALEGGMAAAKLVGGLSVPDMSWDFTSVALSDKKEYAVNGGRLVSDNGLDIDPADYREFLHEAHVSPSHALHSSLSGNSFLVGPLARVNLNFDRLSGKAKEAAALTGVSFPSKNPFHSVDARVAELVHSIEESLEIIDALGKPVPEKNGYIVRPGCGAAITEAPRGILSHSYCFNELGVVEEADIVAPTSRNVKNMEEGLRRFIPEHLDLSDEELTLKCEMYIRNYDPCFSCSVHFLKLRINR</sequence>
<dbReference type="InterPro" id="IPR001501">
    <property type="entry name" value="Ni-dep_hyd_lsu"/>
</dbReference>
<feature type="binding site" evidence="1">
    <location>
        <position position="66"/>
    </location>
    <ligand>
        <name>Ni(2+)</name>
        <dbReference type="ChEBI" id="CHEBI:49786"/>
    </ligand>
</feature>
<dbReference type="PANTHER" id="PTHR43600:SF4">
    <property type="entry name" value="CYTOSOLIC NIFE-HYDROGENASE, ALPHA SUBUNIT"/>
    <property type="match status" value="1"/>
</dbReference>
<dbReference type="SUPFAM" id="SSF56762">
    <property type="entry name" value="HydB/Nqo4-like"/>
    <property type="match status" value="1"/>
</dbReference>
<dbReference type="Gene3D" id="1.10.645.10">
    <property type="entry name" value="Cytochrome-c3 Hydrogenase, chain B"/>
    <property type="match status" value="1"/>
</dbReference>